<dbReference type="EMBL" id="BNAR01000014">
    <property type="protein sequence ID" value="GHH54687.1"/>
    <property type="molecule type" value="Genomic_DNA"/>
</dbReference>
<organism evidence="1 2">
    <name type="scientific">Lentzea cavernae</name>
    <dbReference type="NCBI Taxonomy" id="2020703"/>
    <lineage>
        <taxon>Bacteria</taxon>
        <taxon>Bacillati</taxon>
        <taxon>Actinomycetota</taxon>
        <taxon>Actinomycetes</taxon>
        <taxon>Pseudonocardiales</taxon>
        <taxon>Pseudonocardiaceae</taxon>
        <taxon>Lentzea</taxon>
    </lineage>
</organism>
<keyword evidence="2" id="KW-1185">Reference proteome</keyword>
<evidence type="ECO:0000313" key="2">
    <source>
        <dbReference type="Proteomes" id="UP000605568"/>
    </source>
</evidence>
<evidence type="ECO:0000313" key="1">
    <source>
        <dbReference type="EMBL" id="GHH54687.1"/>
    </source>
</evidence>
<comment type="caution">
    <text evidence="1">The sequence shown here is derived from an EMBL/GenBank/DDBJ whole genome shotgun (WGS) entry which is preliminary data.</text>
</comment>
<proteinExistence type="predicted"/>
<name>A0ABQ3MPM1_9PSEU</name>
<gene>
    <name evidence="1" type="ORF">GCM10017774_70020</name>
</gene>
<dbReference type="Proteomes" id="UP000605568">
    <property type="component" value="Unassembled WGS sequence"/>
</dbReference>
<protein>
    <submittedName>
        <fullName evidence="1">Uncharacterized protein</fullName>
    </submittedName>
</protein>
<accession>A0ABQ3MPM1</accession>
<sequence>MSSGVGRKLWTTRDLQEAAAAGALFEDFEESEEDDEEDDEEVEVDFVSEDFFSGVDVVEADALDEPERLSVR</sequence>
<reference evidence="2" key="1">
    <citation type="journal article" date="2019" name="Int. J. Syst. Evol. Microbiol.">
        <title>The Global Catalogue of Microorganisms (GCM) 10K type strain sequencing project: providing services to taxonomists for standard genome sequencing and annotation.</title>
        <authorList>
            <consortium name="The Broad Institute Genomics Platform"/>
            <consortium name="The Broad Institute Genome Sequencing Center for Infectious Disease"/>
            <person name="Wu L."/>
            <person name="Ma J."/>
        </authorList>
    </citation>
    <scope>NUCLEOTIDE SEQUENCE [LARGE SCALE GENOMIC DNA]</scope>
    <source>
        <strain evidence="2">CGMCC 4.7367</strain>
    </source>
</reference>